<dbReference type="RefSeq" id="WP_161941940.1">
    <property type="nucleotide sequence ID" value="NZ_DUQN01000112.1"/>
</dbReference>
<dbReference type="Gene3D" id="1.25.40.10">
    <property type="entry name" value="Tetratricopeptide repeat domain"/>
    <property type="match status" value="1"/>
</dbReference>
<proteinExistence type="predicted"/>
<evidence type="ECO:0000313" key="2">
    <source>
        <dbReference type="EMBL" id="SCM55904.1"/>
    </source>
</evidence>
<keyword evidence="3" id="KW-1185">Reference proteome</keyword>
<dbReference type="Pfam" id="PF07676">
    <property type="entry name" value="PD40"/>
    <property type="match status" value="1"/>
</dbReference>
<evidence type="ECO:0000256" key="1">
    <source>
        <dbReference type="SAM" id="Coils"/>
    </source>
</evidence>
<keyword evidence="1" id="KW-0175">Coiled coil</keyword>
<name>A0A1G4G4R2_9BACT</name>
<dbReference type="InterPro" id="IPR011659">
    <property type="entry name" value="WD40"/>
</dbReference>
<dbReference type="SUPFAM" id="SSF48452">
    <property type="entry name" value="TPR-like"/>
    <property type="match status" value="1"/>
</dbReference>
<dbReference type="AlphaFoldDB" id="A0A1G4G4R2"/>
<accession>A0A1G4G4R2</accession>
<protein>
    <recommendedName>
        <fullName evidence="4">Tetratricopeptide repeat protein</fullName>
    </recommendedName>
</protein>
<dbReference type="STRING" id="1642646.ING2E5A_0628"/>
<dbReference type="InterPro" id="IPR011990">
    <property type="entry name" value="TPR-like_helical_dom_sf"/>
</dbReference>
<evidence type="ECO:0008006" key="4">
    <source>
        <dbReference type="Google" id="ProtNLM"/>
    </source>
</evidence>
<evidence type="ECO:0000313" key="3">
    <source>
        <dbReference type="Proteomes" id="UP000178485"/>
    </source>
</evidence>
<feature type="coiled-coil region" evidence="1">
    <location>
        <begin position="383"/>
        <end position="417"/>
    </location>
</feature>
<sequence>MGQSVDDAKRWYNEGNIAAAKPVFEAEHRINPGNAQLNHWLGVIAFNEGEYQKALQHLEVASQKNIPESYLYLARLYTMMYRFEDAEKEFARYERANRRNKEALASLAPHKEYAERLKRLINRTEDVQIIDSVVVPKSDLLSVYKLSASAGSLQPMSAFFEDQPNSNQVLFLNERGNKIYYPKEDASGGSSLYTMEKLLDNFGNEKRLSESINQEGDQAYPFVMPDGLTIYFASTGHGSLGGYDLFVTRYNLNSNTYLTPNQLNMPFNSPFNDYMMVIDEEKGIGWFASDRFQAKDSVCIYTFIPSTGVTLLESEDASYLANRARISSIKDSWKPGADYAALLKTALATAGQQVISSEKREFTFVINDTKTYYRLSDFKSNIARSLFSQAIKLRARLSQLEEELSEKRQQVAAGSNASSLAASILALENETGKLYREVESLEFRARNEEIRNNY</sequence>
<gene>
    <name evidence="2" type="ORF">ING2E5A_0628</name>
</gene>
<dbReference type="EMBL" id="LT608328">
    <property type="protein sequence ID" value="SCM55904.1"/>
    <property type="molecule type" value="Genomic_DNA"/>
</dbReference>
<dbReference type="KEGG" id="pmuc:ING2E5A_0628"/>
<reference evidence="2 3" key="1">
    <citation type="submission" date="2016-08" db="EMBL/GenBank/DDBJ databases">
        <authorList>
            <person name="Seilhamer J.J."/>
        </authorList>
    </citation>
    <scope>NUCLEOTIDE SEQUENCE [LARGE SCALE GENOMIC DNA]</scope>
    <source>
        <strain evidence="2">ING2-E5A</strain>
    </source>
</reference>
<organism evidence="2 3">
    <name type="scientific">Petrimonas mucosa</name>
    <dbReference type="NCBI Taxonomy" id="1642646"/>
    <lineage>
        <taxon>Bacteria</taxon>
        <taxon>Pseudomonadati</taxon>
        <taxon>Bacteroidota</taxon>
        <taxon>Bacteroidia</taxon>
        <taxon>Bacteroidales</taxon>
        <taxon>Dysgonomonadaceae</taxon>
        <taxon>Petrimonas</taxon>
    </lineage>
</organism>
<dbReference type="Proteomes" id="UP000178485">
    <property type="component" value="Chromosome i"/>
</dbReference>